<dbReference type="EMBL" id="UYRT01023912">
    <property type="protein sequence ID" value="VDK61812.1"/>
    <property type="molecule type" value="Genomic_DNA"/>
</dbReference>
<dbReference type="InterPro" id="IPR050473">
    <property type="entry name" value="A2M/Complement_sys"/>
</dbReference>
<evidence type="ECO:0000313" key="3">
    <source>
        <dbReference type="WBParaSite" id="GPUH_0000832501-mRNA-1"/>
    </source>
</evidence>
<accession>A0A183DHX5</accession>
<organism evidence="3">
    <name type="scientific">Gongylonema pulchrum</name>
    <dbReference type="NCBI Taxonomy" id="637853"/>
    <lineage>
        <taxon>Eukaryota</taxon>
        <taxon>Metazoa</taxon>
        <taxon>Ecdysozoa</taxon>
        <taxon>Nematoda</taxon>
        <taxon>Chromadorea</taxon>
        <taxon>Rhabditida</taxon>
        <taxon>Spirurina</taxon>
        <taxon>Spiruromorpha</taxon>
        <taxon>Spiruroidea</taxon>
        <taxon>Gongylonematidae</taxon>
        <taxon>Gongylonema</taxon>
    </lineage>
</organism>
<dbReference type="InterPro" id="IPR013783">
    <property type="entry name" value="Ig-like_fold"/>
</dbReference>
<keyword evidence="2" id="KW-1185">Reference proteome</keyword>
<gene>
    <name evidence="1" type="ORF">GPUH_LOCUS8316</name>
</gene>
<dbReference type="PANTHER" id="PTHR11412">
    <property type="entry name" value="MACROGLOBULIN / COMPLEMENT"/>
    <property type="match status" value="1"/>
</dbReference>
<sequence>KAKSKEHNVRFVSVPGGGVSKAVYFPIVPTRIGDVMLSAVAQSAKAGDAVEQILRVESEGYRVERNVPLVIDLTGKDAGNSSDRFKKQVKMHFPVDAVEGSRRARVDIIGIATILL</sequence>
<evidence type="ECO:0000313" key="2">
    <source>
        <dbReference type="Proteomes" id="UP000271098"/>
    </source>
</evidence>
<dbReference type="Proteomes" id="UP000271098">
    <property type="component" value="Unassembled WGS sequence"/>
</dbReference>
<reference evidence="3" key="1">
    <citation type="submission" date="2016-06" db="UniProtKB">
        <authorList>
            <consortium name="WormBaseParasite"/>
        </authorList>
    </citation>
    <scope>IDENTIFICATION</scope>
</reference>
<proteinExistence type="predicted"/>
<dbReference type="PANTHER" id="PTHR11412:SF175">
    <property type="entry name" value="TEP (THIOLESTER CONTAINING PROTEIN)"/>
    <property type="match status" value="1"/>
</dbReference>
<dbReference type="Gene3D" id="2.60.40.10">
    <property type="entry name" value="Immunoglobulins"/>
    <property type="match status" value="1"/>
</dbReference>
<name>A0A183DHX5_9BILA</name>
<dbReference type="AlphaFoldDB" id="A0A183DHX5"/>
<reference evidence="1 2" key="2">
    <citation type="submission" date="2018-11" db="EMBL/GenBank/DDBJ databases">
        <authorList>
            <consortium name="Pathogen Informatics"/>
        </authorList>
    </citation>
    <scope>NUCLEOTIDE SEQUENCE [LARGE SCALE GENOMIC DNA]</scope>
</reference>
<protein>
    <submittedName>
        <fullName evidence="3">Efflux RND transporter permease subunit</fullName>
    </submittedName>
</protein>
<evidence type="ECO:0000313" key="1">
    <source>
        <dbReference type="EMBL" id="VDK61812.1"/>
    </source>
</evidence>
<dbReference type="OrthoDB" id="9998011at2759"/>
<dbReference type="WBParaSite" id="GPUH_0000832501-mRNA-1">
    <property type="protein sequence ID" value="GPUH_0000832501-mRNA-1"/>
    <property type="gene ID" value="GPUH_0000832501"/>
</dbReference>